<evidence type="ECO:0000313" key="9">
    <source>
        <dbReference type="Proteomes" id="UP000030687"/>
    </source>
</evidence>
<dbReference type="GO" id="GO:0035312">
    <property type="term" value="F:5'-3' DNA exonuclease activity"/>
    <property type="evidence" value="ECO:0007669"/>
    <property type="project" value="TreeGrafter"/>
</dbReference>
<dbReference type="GO" id="GO:0006303">
    <property type="term" value="P:double-strand break repair via nonhomologous end joining"/>
    <property type="evidence" value="ECO:0007669"/>
    <property type="project" value="TreeGrafter"/>
</dbReference>
<dbReference type="KEGG" id="cic:CICLE_v10000624mg"/>
<dbReference type="InterPro" id="IPR036866">
    <property type="entry name" value="RibonucZ/Hydroxyglut_hydro"/>
</dbReference>
<keyword evidence="5" id="KW-0539">Nucleus</keyword>
<keyword evidence="3" id="KW-0227">DNA damage</keyword>
<dbReference type="FunCoup" id="V4T7B2">
    <property type="interactions" value="5"/>
</dbReference>
<sequence>MPIEMPRGLPFSVDTFSPNSKKKRHHFVTHAHKDHITGISTHFQFPIYSTRLTKSLILQHYPQLDECLFVGIEVGQELVIDDPDGEFTVTAFDANHCSGAVMFLFEGNFGTILHTGDCRLTPECLQNLPEKYVGKRGKLPRCQLDYLFLDCTFGKFSQKLPSKHSAIHQVISCIWKHPDVPVVYLTCDLLGQEEILAVVSKTFGSKIFVDKTSNPECFQSLTLMVPEVLSEDPSSRFRMLDGFPKLYERASAMLAEAQANFQPEPLIIRPSAQWYACEEDDAETQSQRKLRFNEAVRDQFGVWHVCYSMHSSREELEWALELLAPKRVVSTTPTCRAMELDYVRKHCFSRITSDDPLWKLLDINLQTSEKLDVSDKDVVCTPLLERPAQTSADSEPKPVKRSAALKGILNLSSPSKRLPVTLFGRARHSLEDSSFSCEVKKSGKDYPPQIVVNRTERGFYSQEVDAALNCKNSFENEEEIAVTSEEVCKSSSHSQDGSCEEKTKESMKDDPQEIIAKKTEQQFPSLETDAEVNHGHIIEKKLETDVAIQCGKFVEKDYRSSFHATIDRSKNFNESLRNLYRSNNVPVPRPLPSLVELINANKRAKRRFQCYS</sequence>
<dbReference type="GO" id="GO:0036297">
    <property type="term" value="P:interstrand cross-link repair"/>
    <property type="evidence" value="ECO:0007669"/>
    <property type="project" value="TreeGrafter"/>
</dbReference>
<feature type="domain" description="DNA repair metallo-beta-lactamase" evidence="7">
    <location>
        <begin position="228"/>
        <end position="335"/>
    </location>
</feature>
<dbReference type="OMA" id="SWHTLPR"/>
<evidence type="ECO:0000256" key="1">
    <source>
        <dbReference type="ARBA" id="ARBA00004123"/>
    </source>
</evidence>
<evidence type="ECO:0000256" key="5">
    <source>
        <dbReference type="ARBA" id="ARBA00023242"/>
    </source>
</evidence>
<evidence type="ECO:0000259" key="7">
    <source>
        <dbReference type="Pfam" id="PF07522"/>
    </source>
</evidence>
<evidence type="ECO:0000256" key="4">
    <source>
        <dbReference type="ARBA" id="ARBA00023204"/>
    </source>
</evidence>
<dbReference type="Proteomes" id="UP000030687">
    <property type="component" value="Unassembled WGS sequence"/>
</dbReference>
<dbReference type="AlphaFoldDB" id="V4T7B2"/>
<protein>
    <recommendedName>
        <fullName evidence="7">DNA repair metallo-beta-lactamase domain-containing protein</fullName>
    </recommendedName>
</protein>
<dbReference type="PANTHER" id="PTHR23240">
    <property type="entry name" value="DNA CROSS-LINK REPAIR PROTEIN PSO2/SNM1-RELATED"/>
    <property type="match status" value="1"/>
</dbReference>
<dbReference type="eggNOG" id="KOG1361">
    <property type="taxonomic scope" value="Eukaryota"/>
</dbReference>
<dbReference type="Gene3D" id="3.40.50.12650">
    <property type="match status" value="1"/>
</dbReference>
<dbReference type="PANTHER" id="PTHR23240:SF31">
    <property type="entry name" value="DNA REPAIR METALLO-BETA-LACTAMASE FAMILY PROTEIN"/>
    <property type="match status" value="1"/>
</dbReference>
<evidence type="ECO:0000256" key="6">
    <source>
        <dbReference type="SAM" id="MobiDB-lite"/>
    </source>
</evidence>
<keyword evidence="9" id="KW-1185">Reference proteome</keyword>
<dbReference type="InParanoid" id="V4T7B2"/>
<dbReference type="GO" id="GO:0003684">
    <property type="term" value="F:damaged DNA binding"/>
    <property type="evidence" value="ECO:0007669"/>
    <property type="project" value="TreeGrafter"/>
</dbReference>
<dbReference type="Pfam" id="PF07522">
    <property type="entry name" value="DRMBL"/>
    <property type="match status" value="1"/>
</dbReference>
<dbReference type="Gene3D" id="3.60.15.10">
    <property type="entry name" value="Ribonuclease Z/Hydroxyacylglutathione hydrolase-like"/>
    <property type="match status" value="1"/>
</dbReference>
<reference evidence="8 9" key="1">
    <citation type="submission" date="2013-10" db="EMBL/GenBank/DDBJ databases">
        <authorList>
            <consortium name="International Citrus Genome Consortium"/>
            <person name="Jenkins J."/>
            <person name="Schmutz J."/>
            <person name="Prochnik S."/>
            <person name="Rokhsar D."/>
            <person name="Gmitter F."/>
            <person name="Ollitrault P."/>
            <person name="Machado M."/>
            <person name="Talon M."/>
            <person name="Wincker P."/>
            <person name="Jaillon O."/>
            <person name="Morgante M."/>
        </authorList>
    </citation>
    <scope>NUCLEOTIDE SEQUENCE</scope>
    <source>
        <strain evidence="9">cv. Clemenules</strain>
    </source>
</reference>
<dbReference type="GO" id="GO:0005634">
    <property type="term" value="C:nucleus"/>
    <property type="evidence" value="ECO:0007669"/>
    <property type="project" value="UniProtKB-SubCell"/>
</dbReference>
<dbReference type="SMR" id="V4T7B2"/>
<feature type="compositionally biased region" description="Basic and acidic residues" evidence="6">
    <location>
        <begin position="499"/>
        <end position="509"/>
    </location>
</feature>
<dbReference type="SUPFAM" id="SSF56281">
    <property type="entry name" value="Metallo-hydrolase/oxidoreductase"/>
    <property type="match status" value="1"/>
</dbReference>
<dbReference type="Gramene" id="ESR45461">
    <property type="protein sequence ID" value="ESR45461"/>
    <property type="gene ID" value="CICLE_v10000624mg"/>
</dbReference>
<accession>V4T7B2</accession>
<proteinExistence type="inferred from homology"/>
<dbReference type="OrthoDB" id="262529at2759"/>
<comment type="subcellular location">
    <subcellularLocation>
        <location evidence="1">Nucleus</location>
    </subcellularLocation>
</comment>
<dbReference type="STRING" id="85681.V4T7B2"/>
<comment type="similarity">
    <text evidence="2">Belongs to the DNA repair metallo-beta-lactamase (DRMBL) family.</text>
</comment>
<dbReference type="FunFam" id="3.40.50.12650:FF:000005">
    <property type="entry name" value="DNA repair metallo-beta-lactamase family protein"/>
    <property type="match status" value="1"/>
</dbReference>
<dbReference type="FunFam" id="3.60.15.10:FF:000039">
    <property type="entry name" value="DNA repair metallo-beta-lactamase family protein"/>
    <property type="match status" value="1"/>
</dbReference>
<organism evidence="8 9">
    <name type="scientific">Citrus clementina</name>
    <name type="common">Clementine</name>
    <name type="synonym">Citrus deliciosa x Citrus sinensis</name>
    <dbReference type="NCBI Taxonomy" id="85681"/>
    <lineage>
        <taxon>Eukaryota</taxon>
        <taxon>Viridiplantae</taxon>
        <taxon>Streptophyta</taxon>
        <taxon>Embryophyta</taxon>
        <taxon>Tracheophyta</taxon>
        <taxon>Spermatophyta</taxon>
        <taxon>Magnoliopsida</taxon>
        <taxon>eudicotyledons</taxon>
        <taxon>Gunneridae</taxon>
        <taxon>Pentapetalae</taxon>
        <taxon>rosids</taxon>
        <taxon>malvids</taxon>
        <taxon>Sapindales</taxon>
        <taxon>Rutaceae</taxon>
        <taxon>Aurantioideae</taxon>
        <taxon>Citrus</taxon>
    </lineage>
</organism>
<gene>
    <name evidence="8" type="ORF">CICLE_v10000624mg</name>
</gene>
<keyword evidence="4" id="KW-0234">DNA repair</keyword>
<feature type="region of interest" description="Disordered" evidence="6">
    <location>
        <begin position="485"/>
        <end position="509"/>
    </location>
</feature>
<dbReference type="EMBL" id="KI536799">
    <property type="protein sequence ID" value="ESR45461.1"/>
    <property type="molecule type" value="Genomic_DNA"/>
</dbReference>
<evidence type="ECO:0000256" key="2">
    <source>
        <dbReference type="ARBA" id="ARBA00010304"/>
    </source>
</evidence>
<evidence type="ECO:0000256" key="3">
    <source>
        <dbReference type="ARBA" id="ARBA00022763"/>
    </source>
</evidence>
<dbReference type="InterPro" id="IPR011084">
    <property type="entry name" value="DRMBL"/>
</dbReference>
<name>V4T7B2_CITCL</name>
<evidence type="ECO:0000313" key="8">
    <source>
        <dbReference type="EMBL" id="ESR45461.1"/>
    </source>
</evidence>